<dbReference type="EMBL" id="ML976617">
    <property type="protein sequence ID" value="KAF1843282.1"/>
    <property type="molecule type" value="Genomic_DNA"/>
</dbReference>
<sequence>MQAYVGLLSTCLTLVPHTLWNAKTTHVYGLISTISPRLQFYKICILHIGIHYMVYQTGAIPPPPKPSPVYVSETTLAILSCICRPIRIGVLVHPFISNAISHPHDSGVQCREPAVRRVFDSLSLGR</sequence>
<dbReference type="RefSeq" id="XP_040785845.1">
    <property type="nucleotide sequence ID" value="XM_040926754.1"/>
</dbReference>
<evidence type="ECO:0000313" key="2">
    <source>
        <dbReference type="Proteomes" id="UP000800039"/>
    </source>
</evidence>
<reference evidence="1" key="1">
    <citation type="submission" date="2020-01" db="EMBL/GenBank/DDBJ databases">
        <authorList>
            <consortium name="DOE Joint Genome Institute"/>
            <person name="Haridas S."/>
            <person name="Albert R."/>
            <person name="Binder M."/>
            <person name="Bloem J."/>
            <person name="Labutti K."/>
            <person name="Salamov A."/>
            <person name="Andreopoulos B."/>
            <person name="Baker S.E."/>
            <person name="Barry K."/>
            <person name="Bills G."/>
            <person name="Bluhm B.H."/>
            <person name="Cannon C."/>
            <person name="Castanera R."/>
            <person name="Culley D.E."/>
            <person name="Daum C."/>
            <person name="Ezra D."/>
            <person name="Gonzalez J.B."/>
            <person name="Henrissat B."/>
            <person name="Kuo A."/>
            <person name="Liang C."/>
            <person name="Lipzen A."/>
            <person name="Lutzoni F."/>
            <person name="Magnuson J."/>
            <person name="Mondo S."/>
            <person name="Nolan M."/>
            <person name="Ohm R."/>
            <person name="Pangilinan J."/>
            <person name="Park H.-J."/>
            <person name="Ramirez L."/>
            <person name="Alfaro M."/>
            <person name="Sun H."/>
            <person name="Tritt A."/>
            <person name="Yoshinaga Y."/>
            <person name="Zwiers L.-H."/>
            <person name="Turgeon B.G."/>
            <person name="Goodwin S.B."/>
            <person name="Spatafora J.W."/>
            <person name="Crous P.W."/>
            <person name="Grigoriev I.V."/>
        </authorList>
    </citation>
    <scope>NUCLEOTIDE SEQUENCE</scope>
    <source>
        <strain evidence="1">CBS 394.84</strain>
    </source>
</reference>
<dbReference type="AlphaFoldDB" id="A0A9P4GDA5"/>
<proteinExistence type="predicted"/>
<comment type="caution">
    <text evidence="1">The sequence shown here is derived from an EMBL/GenBank/DDBJ whole genome shotgun (WGS) entry which is preliminary data.</text>
</comment>
<organism evidence="1 2">
    <name type="scientific">Cucurbitaria berberidis CBS 394.84</name>
    <dbReference type="NCBI Taxonomy" id="1168544"/>
    <lineage>
        <taxon>Eukaryota</taxon>
        <taxon>Fungi</taxon>
        <taxon>Dikarya</taxon>
        <taxon>Ascomycota</taxon>
        <taxon>Pezizomycotina</taxon>
        <taxon>Dothideomycetes</taxon>
        <taxon>Pleosporomycetidae</taxon>
        <taxon>Pleosporales</taxon>
        <taxon>Pleosporineae</taxon>
        <taxon>Cucurbitariaceae</taxon>
        <taxon>Cucurbitaria</taxon>
    </lineage>
</organism>
<dbReference type="GeneID" id="63844006"/>
<keyword evidence="2" id="KW-1185">Reference proteome</keyword>
<gene>
    <name evidence="1" type="ORF">K460DRAFT_142479</name>
</gene>
<evidence type="ECO:0000313" key="1">
    <source>
        <dbReference type="EMBL" id="KAF1843282.1"/>
    </source>
</evidence>
<protein>
    <submittedName>
        <fullName evidence="1">Uncharacterized protein</fullName>
    </submittedName>
</protein>
<dbReference type="Proteomes" id="UP000800039">
    <property type="component" value="Unassembled WGS sequence"/>
</dbReference>
<accession>A0A9P4GDA5</accession>
<name>A0A9P4GDA5_9PLEO</name>